<dbReference type="InterPro" id="IPR023996">
    <property type="entry name" value="TonB-dep_OMP_SusC/RagA"/>
</dbReference>
<dbReference type="NCBIfam" id="TIGR04057">
    <property type="entry name" value="SusC_RagA_signa"/>
    <property type="match status" value="1"/>
</dbReference>
<evidence type="ECO:0000256" key="2">
    <source>
        <dbReference type="ARBA" id="ARBA00022448"/>
    </source>
</evidence>
<gene>
    <name evidence="10" type="ORF">E6A44_005485</name>
</gene>
<dbReference type="RefSeq" id="WP_138722162.1">
    <property type="nucleotide sequence ID" value="NZ_SSHJ02000005.1"/>
</dbReference>
<dbReference type="EMBL" id="SSHJ02000005">
    <property type="protein sequence ID" value="MFN0255015.1"/>
    <property type="molecule type" value="Genomic_DNA"/>
</dbReference>
<feature type="domain" description="TonB-dependent receptor plug" evidence="9">
    <location>
        <begin position="115"/>
        <end position="221"/>
    </location>
</feature>
<feature type="chain" id="PRO_5046560413" evidence="8">
    <location>
        <begin position="20"/>
        <end position="1048"/>
    </location>
</feature>
<dbReference type="Proteomes" id="UP001517247">
    <property type="component" value="Unassembled WGS sequence"/>
</dbReference>
<dbReference type="SUPFAM" id="SSF56935">
    <property type="entry name" value="Porins"/>
    <property type="match status" value="1"/>
</dbReference>
<dbReference type="PROSITE" id="PS52016">
    <property type="entry name" value="TONB_DEPENDENT_REC_3"/>
    <property type="match status" value="1"/>
</dbReference>
<evidence type="ECO:0000256" key="5">
    <source>
        <dbReference type="ARBA" id="ARBA00023136"/>
    </source>
</evidence>
<evidence type="ECO:0000313" key="10">
    <source>
        <dbReference type="EMBL" id="MFN0255015.1"/>
    </source>
</evidence>
<evidence type="ECO:0000256" key="3">
    <source>
        <dbReference type="ARBA" id="ARBA00022452"/>
    </source>
</evidence>
<dbReference type="InterPro" id="IPR037066">
    <property type="entry name" value="Plug_dom_sf"/>
</dbReference>
<dbReference type="InterPro" id="IPR039426">
    <property type="entry name" value="TonB-dep_rcpt-like"/>
</dbReference>
<organism evidence="10 11">
    <name type="scientific">Pedobacter ureilyticus</name>
    <dbReference type="NCBI Taxonomy" id="1393051"/>
    <lineage>
        <taxon>Bacteria</taxon>
        <taxon>Pseudomonadati</taxon>
        <taxon>Bacteroidota</taxon>
        <taxon>Sphingobacteriia</taxon>
        <taxon>Sphingobacteriales</taxon>
        <taxon>Sphingobacteriaceae</taxon>
        <taxon>Pedobacter</taxon>
    </lineage>
</organism>
<dbReference type="InterPro" id="IPR036942">
    <property type="entry name" value="Beta-barrel_TonB_sf"/>
</dbReference>
<feature type="signal peptide" evidence="8">
    <location>
        <begin position="1"/>
        <end position="19"/>
    </location>
</feature>
<accession>A0ABW9J4G8</accession>
<dbReference type="SUPFAM" id="SSF49464">
    <property type="entry name" value="Carboxypeptidase regulatory domain-like"/>
    <property type="match status" value="1"/>
</dbReference>
<dbReference type="NCBIfam" id="TIGR04056">
    <property type="entry name" value="OMP_RagA_SusC"/>
    <property type="match status" value="1"/>
</dbReference>
<dbReference type="InterPro" id="IPR012910">
    <property type="entry name" value="Plug_dom"/>
</dbReference>
<dbReference type="Pfam" id="PF07715">
    <property type="entry name" value="Plug"/>
    <property type="match status" value="1"/>
</dbReference>
<evidence type="ECO:0000256" key="7">
    <source>
        <dbReference type="PROSITE-ProRule" id="PRU01360"/>
    </source>
</evidence>
<keyword evidence="2 7" id="KW-0813">Transport</keyword>
<dbReference type="Gene3D" id="2.170.130.10">
    <property type="entry name" value="TonB-dependent receptor, plug domain"/>
    <property type="match status" value="1"/>
</dbReference>
<comment type="subcellular location">
    <subcellularLocation>
        <location evidence="1 7">Cell outer membrane</location>
        <topology evidence="1 7">Multi-pass membrane protein</topology>
    </subcellularLocation>
</comment>
<dbReference type="InterPro" id="IPR023997">
    <property type="entry name" value="TonB-dep_OMP_SusC/RagA_CS"/>
</dbReference>
<dbReference type="Pfam" id="PF13715">
    <property type="entry name" value="CarbopepD_reg_2"/>
    <property type="match status" value="1"/>
</dbReference>
<evidence type="ECO:0000313" key="11">
    <source>
        <dbReference type="Proteomes" id="UP001517247"/>
    </source>
</evidence>
<dbReference type="Gene3D" id="2.40.170.20">
    <property type="entry name" value="TonB-dependent receptor, beta-barrel domain"/>
    <property type="match status" value="1"/>
</dbReference>
<evidence type="ECO:0000259" key="9">
    <source>
        <dbReference type="Pfam" id="PF07715"/>
    </source>
</evidence>
<evidence type="ECO:0000256" key="1">
    <source>
        <dbReference type="ARBA" id="ARBA00004571"/>
    </source>
</evidence>
<comment type="similarity">
    <text evidence="7">Belongs to the TonB-dependent receptor family.</text>
</comment>
<keyword evidence="5 7" id="KW-0472">Membrane</keyword>
<sequence>MKKMILMVLFFCLTAKLYAQTRTVRGTVSDIENGAKLLGVTVKVKGNSAGALTNEKGEFVINIPNGFNTLEFTYLGYAANSVDVTGKSSIQVALTSDAKNLTEVVVTAYGTVKRRDFVGASAQIGAKEIAERPVANVINALQGAAPGVTLAGGTGQPGAAPAIRVRGFGSINSSNNPLYVVDGAPYDYNINNLNQDDIETITIAKDASSTALYGSRAANGVVFITTKKGKVGAPAVNVKYTTGLTARGIEEYDRVGVYDYYPIVWEAVRNGAYFAGTKTYAQAGLDAANNIVTTLGYNAFNVPNNQLVSGVDGKLNPNASLLYGDDLNWWDGLMRTGVRQEVTTSINGASEKSDYLFSAGYLDEQGALINTGFKRYNARLNLNSKPTTFLSTGINFAYTFSDYQNNSSADAAGSAYANPFNFVTGMGPIYPVYAHNPTTGAYIIDPITGDRVFDSGALGTKYGITFPSRSAGASSGRHVLAETLYNKTDQERHLISGRTYAQVDFLKDFNFRVNLSYDHNTREAYSFQNAIIGDASPSGSQTKTAYNETSITLNQILNYRKTVAKRHQFTALLGHENYYLNARVLSGNKTGLIADGINELDNFTTIGGLTSYQDNYRIESFFGEVKYNLDQKYYLTLTMRRDGSSKFRSDVRWGNFWSAGAAWLVNEESFMKDIKWINQLKLRASYGETGSDGESYYGYQSLYNLKPNVNNPAYYLAAAANPDLSWETNKTADIAVEFSLFQNRLRGSIEAFRRASSDLIFNVPLPRNAGTTSITKNIGTMYNKGIEFDLTVTPVKVKDFAWDLTVNGSFYKNQITKMPDETPAIVTGTKRYSVGNSIYEFWLRQWVGVDPQTGSSIYLDDASTDGNTIYTTDINRARFAYSGTSIPDIAGGIRNVFTYKGLSLSSIFSYSLGGKFYDGNYNSLMLVNSSYGKSFHKDVLNRWQKPGDITNVPRVDDTDATNLNAGTSTRWLIDNNFLVLRNVTLSYAIPAKYVSKLKLSRVNVFASGDNLIYFTPRKGLDPTTSFNGTNSSSYIPSRIFSFGANVSF</sequence>
<protein>
    <submittedName>
        <fullName evidence="10">SusC/RagA family TonB-linked outer membrane protein</fullName>
    </submittedName>
</protein>
<proteinExistence type="inferred from homology"/>
<comment type="caution">
    <text evidence="10">The sequence shown here is derived from an EMBL/GenBank/DDBJ whole genome shotgun (WGS) entry which is preliminary data.</text>
</comment>
<evidence type="ECO:0000256" key="4">
    <source>
        <dbReference type="ARBA" id="ARBA00022692"/>
    </source>
</evidence>
<evidence type="ECO:0000256" key="6">
    <source>
        <dbReference type="ARBA" id="ARBA00023237"/>
    </source>
</evidence>
<evidence type="ECO:0000256" key="8">
    <source>
        <dbReference type="SAM" id="SignalP"/>
    </source>
</evidence>
<dbReference type="Gene3D" id="2.60.40.1120">
    <property type="entry name" value="Carboxypeptidase-like, regulatory domain"/>
    <property type="match status" value="1"/>
</dbReference>
<keyword evidence="6 7" id="KW-0998">Cell outer membrane</keyword>
<reference evidence="10 11" key="1">
    <citation type="submission" date="2024-12" db="EMBL/GenBank/DDBJ databases">
        <authorList>
            <person name="Hu S."/>
        </authorList>
    </citation>
    <scope>NUCLEOTIDE SEQUENCE [LARGE SCALE GENOMIC DNA]</scope>
    <source>
        <strain evidence="10 11">THG-T11</strain>
    </source>
</reference>
<keyword evidence="11" id="KW-1185">Reference proteome</keyword>
<keyword evidence="4 7" id="KW-0812">Transmembrane</keyword>
<dbReference type="InterPro" id="IPR008969">
    <property type="entry name" value="CarboxyPept-like_regulatory"/>
</dbReference>
<name>A0ABW9J4G8_9SPHI</name>
<keyword evidence="8" id="KW-0732">Signal</keyword>
<keyword evidence="3 7" id="KW-1134">Transmembrane beta strand</keyword>